<feature type="transmembrane region" description="Helical" evidence="2">
    <location>
        <begin position="17"/>
        <end position="37"/>
    </location>
</feature>
<gene>
    <name evidence="3" type="ORF">ACETWP_14135</name>
</gene>
<keyword evidence="2" id="KW-0812">Transmembrane</keyword>
<feature type="transmembrane region" description="Helical" evidence="2">
    <location>
        <begin position="43"/>
        <end position="61"/>
    </location>
</feature>
<organism evidence="3 4">
    <name type="scientific">Arthrobacter halodurans</name>
    <dbReference type="NCBI Taxonomy" id="516699"/>
    <lineage>
        <taxon>Bacteria</taxon>
        <taxon>Bacillati</taxon>
        <taxon>Actinomycetota</taxon>
        <taxon>Actinomycetes</taxon>
        <taxon>Micrococcales</taxon>
        <taxon>Micrococcaceae</taxon>
        <taxon>Arthrobacter</taxon>
    </lineage>
</organism>
<dbReference type="Proteomes" id="UP001575652">
    <property type="component" value="Unassembled WGS sequence"/>
</dbReference>
<dbReference type="EMBL" id="JBHDLJ010000013">
    <property type="protein sequence ID" value="MFB0835726.1"/>
    <property type="molecule type" value="Genomic_DNA"/>
</dbReference>
<keyword evidence="2" id="KW-0472">Membrane</keyword>
<evidence type="ECO:0000256" key="2">
    <source>
        <dbReference type="SAM" id="Phobius"/>
    </source>
</evidence>
<evidence type="ECO:0000313" key="3">
    <source>
        <dbReference type="EMBL" id="MFB0835726.1"/>
    </source>
</evidence>
<keyword evidence="4" id="KW-1185">Reference proteome</keyword>
<dbReference type="RefSeq" id="WP_373972899.1">
    <property type="nucleotide sequence ID" value="NZ_JBHDLJ010000013.1"/>
</dbReference>
<evidence type="ECO:0000313" key="4">
    <source>
        <dbReference type="Proteomes" id="UP001575652"/>
    </source>
</evidence>
<evidence type="ECO:0000256" key="1">
    <source>
        <dbReference type="SAM" id="MobiDB-lite"/>
    </source>
</evidence>
<reference evidence="3 4" key="1">
    <citation type="submission" date="2024-09" db="EMBL/GenBank/DDBJ databases">
        <authorList>
            <person name="Salinas-Garcia M.A."/>
            <person name="Prieme A."/>
        </authorList>
    </citation>
    <scope>NUCLEOTIDE SEQUENCE [LARGE SCALE GENOMIC DNA]</scope>
    <source>
        <strain evidence="3 4">DSM 21081</strain>
    </source>
</reference>
<accession>A0ABV4UPZ2</accession>
<sequence length="89" mass="9913">MLPKRGQQWSYLDRGRALAVSMALPALGGIAVGFYVLITKGDWFLLVLGLVTLALAGLFAWENERHNRVPVFDEEPEESEEATRQGLLN</sequence>
<proteinExistence type="predicted"/>
<protein>
    <submittedName>
        <fullName evidence="3">Uncharacterized protein</fullName>
    </submittedName>
</protein>
<name>A0ABV4UPZ2_9MICC</name>
<feature type="region of interest" description="Disordered" evidence="1">
    <location>
        <begin position="70"/>
        <end position="89"/>
    </location>
</feature>
<comment type="caution">
    <text evidence="3">The sequence shown here is derived from an EMBL/GenBank/DDBJ whole genome shotgun (WGS) entry which is preliminary data.</text>
</comment>
<keyword evidence="2" id="KW-1133">Transmembrane helix</keyword>